<comment type="caution">
    <text evidence="1">The sequence shown here is derived from an EMBL/GenBank/DDBJ whole genome shotgun (WGS) entry which is preliminary data.</text>
</comment>
<dbReference type="Pfam" id="PF08807">
    <property type="entry name" value="DUF1798"/>
    <property type="match status" value="1"/>
</dbReference>
<proteinExistence type="predicted"/>
<dbReference type="AlphaFoldDB" id="W7CYF7"/>
<protein>
    <recommendedName>
        <fullName evidence="3">DUF1798 family protein</fullName>
    </recommendedName>
</protein>
<dbReference type="InterPro" id="IPR023351">
    <property type="entry name" value="YppE-like_sf"/>
</dbReference>
<reference evidence="1 2" key="1">
    <citation type="submission" date="2012-12" db="EMBL/GenBank/DDBJ databases">
        <title>Novel taxa of Listeriaceae from agricultural environments in the United States.</title>
        <authorList>
            <person name="den Bakker H.C."/>
            <person name="Allred A."/>
            <person name="Warchocki S."/>
            <person name="Wright E.M."/>
            <person name="Burrell A."/>
            <person name="Nightingale K.K."/>
            <person name="Kephart D."/>
            <person name="Wiedmann M."/>
        </authorList>
    </citation>
    <scope>NUCLEOTIDE SEQUENCE [LARGE SCALE GENOMIC DNA]</scope>
    <source>
        <strain evidence="1 2">FSL F6-1037</strain>
    </source>
</reference>
<dbReference type="SUPFAM" id="SSF140415">
    <property type="entry name" value="YppE-like"/>
    <property type="match status" value="1"/>
</dbReference>
<evidence type="ECO:0000313" key="1">
    <source>
        <dbReference type="EMBL" id="EUJ38063.1"/>
    </source>
</evidence>
<accession>W7CYF7</accession>
<name>W7CYF7_9LIST</name>
<dbReference type="Gene3D" id="1.20.120.440">
    <property type="entry name" value="YppE-like"/>
    <property type="match status" value="1"/>
</dbReference>
<dbReference type="EMBL" id="AODH01000038">
    <property type="protein sequence ID" value="EUJ38063.1"/>
    <property type="molecule type" value="Genomic_DNA"/>
</dbReference>
<dbReference type="STRING" id="1265861.BCAMP_09400"/>
<sequence length="118" mass="13319">MIKEDIIAVLAALEEVKDIKEQAANGRVFEFKTEMEPFVNRLSAIADQYKKNGVAYIAETPVKYMSSEQIITAGDNLKRLAVSCFAPKVNETQYNRHLSAVTYTQERFLEGLEVGDEQ</sequence>
<organism evidence="1 2">
    <name type="scientific">Brochothrix campestris FSL F6-1037</name>
    <dbReference type="NCBI Taxonomy" id="1265861"/>
    <lineage>
        <taxon>Bacteria</taxon>
        <taxon>Bacillati</taxon>
        <taxon>Bacillota</taxon>
        <taxon>Bacilli</taxon>
        <taxon>Bacillales</taxon>
        <taxon>Listeriaceae</taxon>
        <taxon>Brochothrix</taxon>
    </lineage>
</organism>
<dbReference type="InterPro" id="IPR014913">
    <property type="entry name" value="YppE-like"/>
</dbReference>
<keyword evidence="2" id="KW-1185">Reference proteome</keyword>
<evidence type="ECO:0000313" key="2">
    <source>
        <dbReference type="Proteomes" id="UP000019243"/>
    </source>
</evidence>
<gene>
    <name evidence="1" type="ORF">BCAMP_09400</name>
</gene>
<evidence type="ECO:0008006" key="3">
    <source>
        <dbReference type="Google" id="ProtNLM"/>
    </source>
</evidence>
<dbReference type="Proteomes" id="UP000019243">
    <property type="component" value="Unassembled WGS sequence"/>
</dbReference>